<dbReference type="PANTHER" id="PTHR47234:SF2">
    <property type="entry name" value="TONB-DEPENDENT RECEPTOR"/>
    <property type="match status" value="1"/>
</dbReference>
<keyword evidence="7 8" id="KW-0998">Cell outer membrane</keyword>
<dbReference type="OrthoDB" id="7051241at2"/>
<gene>
    <name evidence="13" type="ORF">SAMN04488071_1817</name>
</gene>
<comment type="subcellular location">
    <subcellularLocation>
        <location evidence="1 8">Cell outer membrane</location>
        <topology evidence="1 8">Multi-pass membrane protein</topology>
    </subcellularLocation>
</comment>
<feature type="chain" id="PRO_5010259703" evidence="10">
    <location>
        <begin position="35"/>
        <end position="953"/>
    </location>
</feature>
<evidence type="ECO:0000256" key="6">
    <source>
        <dbReference type="ARBA" id="ARBA00023136"/>
    </source>
</evidence>
<keyword evidence="13" id="KW-0675">Receptor</keyword>
<dbReference type="PROSITE" id="PS52016">
    <property type="entry name" value="TONB_DEPENDENT_REC_3"/>
    <property type="match status" value="1"/>
</dbReference>
<dbReference type="Pfam" id="PF07715">
    <property type="entry name" value="Plug"/>
    <property type="match status" value="1"/>
</dbReference>
<dbReference type="SUPFAM" id="SSF56935">
    <property type="entry name" value="Porins"/>
    <property type="match status" value="1"/>
</dbReference>
<dbReference type="AlphaFoldDB" id="A0A1G6ZHQ5"/>
<keyword evidence="6 8" id="KW-0472">Membrane</keyword>
<evidence type="ECO:0000256" key="8">
    <source>
        <dbReference type="PROSITE-ProRule" id="PRU01360"/>
    </source>
</evidence>
<comment type="similarity">
    <text evidence="8 9">Belongs to the TonB-dependent receptor family.</text>
</comment>
<dbReference type="PANTHER" id="PTHR47234">
    <property type="match status" value="1"/>
</dbReference>
<evidence type="ECO:0000256" key="9">
    <source>
        <dbReference type="RuleBase" id="RU003357"/>
    </source>
</evidence>
<dbReference type="RefSeq" id="WP_068304540.1">
    <property type="nucleotide sequence ID" value="NZ_FNAK01000004.1"/>
</dbReference>
<dbReference type="Gene3D" id="2.40.170.20">
    <property type="entry name" value="TonB-dependent receptor, beta-barrel domain"/>
    <property type="match status" value="1"/>
</dbReference>
<evidence type="ECO:0000256" key="2">
    <source>
        <dbReference type="ARBA" id="ARBA00022448"/>
    </source>
</evidence>
<dbReference type="EMBL" id="FNAK01000004">
    <property type="protein sequence ID" value="SDE02021.1"/>
    <property type="molecule type" value="Genomic_DNA"/>
</dbReference>
<dbReference type="InterPro" id="IPR039426">
    <property type="entry name" value="TonB-dep_rcpt-like"/>
</dbReference>
<evidence type="ECO:0000256" key="5">
    <source>
        <dbReference type="ARBA" id="ARBA00023077"/>
    </source>
</evidence>
<keyword evidence="5 9" id="KW-0798">TonB box</keyword>
<evidence type="ECO:0000313" key="13">
    <source>
        <dbReference type="EMBL" id="SDE02021.1"/>
    </source>
</evidence>
<dbReference type="STRING" id="637679.GCA_001550055_02038"/>
<evidence type="ECO:0000256" key="3">
    <source>
        <dbReference type="ARBA" id="ARBA00022452"/>
    </source>
</evidence>
<dbReference type="InterPro" id="IPR037066">
    <property type="entry name" value="Plug_dom_sf"/>
</dbReference>
<keyword evidence="14" id="KW-1185">Reference proteome</keyword>
<evidence type="ECO:0000256" key="7">
    <source>
        <dbReference type="ARBA" id="ARBA00023237"/>
    </source>
</evidence>
<evidence type="ECO:0000259" key="11">
    <source>
        <dbReference type="Pfam" id="PF00593"/>
    </source>
</evidence>
<keyword evidence="4 8" id="KW-0812">Transmembrane</keyword>
<evidence type="ECO:0000256" key="4">
    <source>
        <dbReference type="ARBA" id="ARBA00022692"/>
    </source>
</evidence>
<feature type="domain" description="TonB-dependent receptor-like beta-barrel" evidence="11">
    <location>
        <begin position="424"/>
        <end position="915"/>
    </location>
</feature>
<protein>
    <submittedName>
        <fullName evidence="13">TonB-dependent Receptor Plug Domain</fullName>
    </submittedName>
</protein>
<reference evidence="13 14" key="1">
    <citation type="submission" date="2016-10" db="EMBL/GenBank/DDBJ databases">
        <authorList>
            <person name="de Groot N.N."/>
        </authorList>
    </citation>
    <scope>NUCLEOTIDE SEQUENCE [LARGE SCALE GENOMIC DNA]</scope>
    <source>
        <strain evidence="13 14">CGMCC 1.9109</strain>
    </source>
</reference>
<feature type="domain" description="TonB-dependent receptor plug" evidence="12">
    <location>
        <begin position="57"/>
        <end position="167"/>
    </location>
</feature>
<dbReference type="InterPro" id="IPR036942">
    <property type="entry name" value="Beta-barrel_TonB_sf"/>
</dbReference>
<evidence type="ECO:0000259" key="12">
    <source>
        <dbReference type="Pfam" id="PF07715"/>
    </source>
</evidence>
<keyword evidence="10" id="KW-0732">Signal</keyword>
<dbReference type="InterPro" id="IPR000531">
    <property type="entry name" value="Beta-barrel_TonB"/>
</dbReference>
<dbReference type="GO" id="GO:0009279">
    <property type="term" value="C:cell outer membrane"/>
    <property type="evidence" value="ECO:0007669"/>
    <property type="project" value="UniProtKB-SubCell"/>
</dbReference>
<proteinExistence type="inferred from homology"/>
<name>A0A1G6ZHQ5_9PROT</name>
<feature type="signal peptide" evidence="10">
    <location>
        <begin position="1"/>
        <end position="34"/>
    </location>
</feature>
<accession>A0A1G6ZHQ5</accession>
<organism evidence="13 14">
    <name type="scientific">Kordiimonas lacus</name>
    <dbReference type="NCBI Taxonomy" id="637679"/>
    <lineage>
        <taxon>Bacteria</taxon>
        <taxon>Pseudomonadati</taxon>
        <taxon>Pseudomonadota</taxon>
        <taxon>Alphaproteobacteria</taxon>
        <taxon>Kordiimonadales</taxon>
        <taxon>Kordiimonadaceae</taxon>
        <taxon>Kordiimonas</taxon>
    </lineage>
</organism>
<sequence>MYNQLRGLRTVRMSALMAGASLVSVLAATAPAGAQDENFDVEEVVITGSRIVRRDYTSPSPVATVGQEQVATSGAVTVEQILNEMPQLQAANTSNVNAPGGSGTLTADLRGLGSARTLVLVNGRRFAPSGAGGVVDLASVPQALIDRVEVVTGGASAVYGSDAIAGVVNFILKDDFEGMEAAYSYGFTEHGGGETHNAEITMGTGLGDGRGNAVLFASYTKQDPVFQSQRAHSETALFEEGDALVPGGSSRVPGTAVFGSNLIYPDGIANPGCDDSIGAIFGEGGQPGTFCWPADAYNFAAPNYLLRPRDRWQITGSANYEITDNITAFGEAFYMNTVNNLQQAPAAVDFEIVPGTATLPVPLNNPLLPRGVRDFLAANFDEDGDGVATLVGARRRFLETGSRQQIYDRNSFQVVGGLKGDVEGYNWELFYQYGRTSTDEELKNLVSNLRVAQGLDVVVDDDGNVTCRNETFGCVPLNIFGFDSITPEAAAFVTPTAFSKTVASRQVIGGSIAGDVFDLPAGAVGVAVGFEYRKESARYSPDATIQSGELGSGSDGLPLSGDFDLWEVFAETRVPLIADAPFAHYLGLEAAVRYSDYSSIGGVFTFKAGGEWAPVADLRFRALFQRAVRAPNLGELYAGQASGAVAYSDPCDVDRNPSEAVRNFCIAQGIPADTIDNFQEDDVTIGVFGGNPDLMEERSDTYTVGFVFQPSAVPGFSLSADYYSVDVDDAISSIGVQTTIDLCFDALDLNDPACQRIGRISNGKMNRVQSFNANIARFSVKGLDVQADYVFDLPDSVGVGGNSASLKTRALGSWQFQNEFVPFEGEAPTDCAGKFGGGACSGQGIPIVLGFKALVGMDYRSGPLGVSLQGRYQGSVDPINADNVIDKIDARIYADMAVSYQVSENVELMGIIDNLFDTKPPVIGFGNGGDTNSDPAVYDPLGRRFMVKARFSF</sequence>
<evidence type="ECO:0000256" key="10">
    <source>
        <dbReference type="SAM" id="SignalP"/>
    </source>
</evidence>
<dbReference type="Gene3D" id="2.170.130.10">
    <property type="entry name" value="TonB-dependent receptor, plug domain"/>
    <property type="match status" value="1"/>
</dbReference>
<dbReference type="InterPro" id="IPR012910">
    <property type="entry name" value="Plug_dom"/>
</dbReference>
<dbReference type="Pfam" id="PF00593">
    <property type="entry name" value="TonB_dep_Rec_b-barrel"/>
    <property type="match status" value="1"/>
</dbReference>
<evidence type="ECO:0000256" key="1">
    <source>
        <dbReference type="ARBA" id="ARBA00004571"/>
    </source>
</evidence>
<evidence type="ECO:0000313" key="14">
    <source>
        <dbReference type="Proteomes" id="UP000183685"/>
    </source>
</evidence>
<keyword evidence="3 8" id="KW-1134">Transmembrane beta strand</keyword>
<dbReference type="Proteomes" id="UP000183685">
    <property type="component" value="Unassembled WGS sequence"/>
</dbReference>
<keyword evidence="2 8" id="KW-0813">Transport</keyword>